<keyword evidence="2" id="KW-1133">Transmembrane helix</keyword>
<evidence type="ECO:0008006" key="5">
    <source>
        <dbReference type="Google" id="ProtNLM"/>
    </source>
</evidence>
<dbReference type="EMBL" id="JAGPYM010000017">
    <property type="protein sequence ID" value="KAH6885942.1"/>
    <property type="molecule type" value="Genomic_DNA"/>
</dbReference>
<accession>A0A9P9AQD5</accession>
<feature type="region of interest" description="Disordered" evidence="1">
    <location>
        <begin position="65"/>
        <end position="117"/>
    </location>
</feature>
<keyword evidence="2" id="KW-0472">Membrane</keyword>
<evidence type="ECO:0000256" key="2">
    <source>
        <dbReference type="SAM" id="Phobius"/>
    </source>
</evidence>
<comment type="caution">
    <text evidence="3">The sequence shown here is derived from an EMBL/GenBank/DDBJ whole genome shotgun (WGS) entry which is preliminary data.</text>
</comment>
<keyword evidence="2" id="KW-0812">Transmembrane</keyword>
<gene>
    <name evidence="3" type="ORF">B0T10DRAFT_89170</name>
</gene>
<protein>
    <recommendedName>
        <fullName evidence="5">Transmembrane protein</fullName>
    </recommendedName>
</protein>
<feature type="compositionally biased region" description="Polar residues" evidence="1">
    <location>
        <begin position="72"/>
        <end position="83"/>
    </location>
</feature>
<feature type="transmembrane region" description="Helical" evidence="2">
    <location>
        <begin position="12"/>
        <end position="37"/>
    </location>
</feature>
<organism evidence="3 4">
    <name type="scientific">Thelonectria olida</name>
    <dbReference type="NCBI Taxonomy" id="1576542"/>
    <lineage>
        <taxon>Eukaryota</taxon>
        <taxon>Fungi</taxon>
        <taxon>Dikarya</taxon>
        <taxon>Ascomycota</taxon>
        <taxon>Pezizomycotina</taxon>
        <taxon>Sordariomycetes</taxon>
        <taxon>Hypocreomycetidae</taxon>
        <taxon>Hypocreales</taxon>
        <taxon>Nectriaceae</taxon>
        <taxon>Thelonectria</taxon>
    </lineage>
</organism>
<evidence type="ECO:0000313" key="3">
    <source>
        <dbReference type="EMBL" id="KAH6885942.1"/>
    </source>
</evidence>
<name>A0A9P9AQD5_9HYPO</name>
<feature type="transmembrane region" description="Helical" evidence="2">
    <location>
        <begin position="43"/>
        <end position="62"/>
    </location>
</feature>
<reference evidence="3 4" key="1">
    <citation type="journal article" date="2021" name="Nat. Commun.">
        <title>Genetic determinants of endophytism in the Arabidopsis root mycobiome.</title>
        <authorList>
            <person name="Mesny F."/>
            <person name="Miyauchi S."/>
            <person name="Thiergart T."/>
            <person name="Pickel B."/>
            <person name="Atanasova L."/>
            <person name="Karlsson M."/>
            <person name="Huettel B."/>
            <person name="Barry K.W."/>
            <person name="Haridas S."/>
            <person name="Chen C."/>
            <person name="Bauer D."/>
            <person name="Andreopoulos W."/>
            <person name="Pangilinan J."/>
            <person name="LaButti K."/>
            <person name="Riley R."/>
            <person name="Lipzen A."/>
            <person name="Clum A."/>
            <person name="Drula E."/>
            <person name="Henrissat B."/>
            <person name="Kohler A."/>
            <person name="Grigoriev I.V."/>
            <person name="Martin F.M."/>
            <person name="Hacquard S."/>
        </authorList>
    </citation>
    <scope>NUCLEOTIDE SEQUENCE [LARGE SCALE GENOMIC DNA]</scope>
    <source>
        <strain evidence="3 4">MPI-CAGE-CH-0241</strain>
    </source>
</reference>
<dbReference type="Proteomes" id="UP000777438">
    <property type="component" value="Unassembled WGS sequence"/>
</dbReference>
<evidence type="ECO:0000256" key="1">
    <source>
        <dbReference type="SAM" id="MobiDB-lite"/>
    </source>
</evidence>
<keyword evidence="4" id="KW-1185">Reference proteome</keyword>
<dbReference type="AlphaFoldDB" id="A0A9P9AQD5"/>
<proteinExistence type="predicted"/>
<sequence>MPSLSCAESMHPCCAVLRFGLVSFVLSCFACFVLLSRDDYLDPILQATLVFACCCLSVPLFVPRKGGGKLANENQVGQKSSSPMGRGQKGRPKTIRSCSRSNQIRGPGRSKDGGLGR</sequence>
<evidence type="ECO:0000313" key="4">
    <source>
        <dbReference type="Proteomes" id="UP000777438"/>
    </source>
</evidence>